<accession>A0A964BS57</accession>
<name>A0A964BS57_9CYAN</name>
<dbReference type="AlphaFoldDB" id="A0A964BS57"/>
<dbReference type="EMBL" id="JADWDC010000029">
    <property type="protein sequence ID" value="MCC0177817.1"/>
    <property type="molecule type" value="Genomic_DNA"/>
</dbReference>
<keyword evidence="2" id="KW-1185">Reference proteome</keyword>
<dbReference type="RefSeq" id="WP_229640884.1">
    <property type="nucleotide sequence ID" value="NZ_JADWDC010000029.1"/>
</dbReference>
<sequence>MIRYDLAALDIQDQGLEMKPIDGKWHMMRNGTKYYDAPTKEALIEAYYNHDMQDYTYPDNIKCECGNCHEEALYFECPGCLSTVGYCMGQDDYYYEFCTLCYWQLSQDLITVVIQEEKPDIYVN</sequence>
<proteinExistence type="predicted"/>
<evidence type="ECO:0000313" key="2">
    <source>
        <dbReference type="Proteomes" id="UP000729733"/>
    </source>
</evidence>
<evidence type="ECO:0000313" key="1">
    <source>
        <dbReference type="EMBL" id="MCC0177817.1"/>
    </source>
</evidence>
<dbReference type="Proteomes" id="UP000729733">
    <property type="component" value="Unassembled WGS sequence"/>
</dbReference>
<organism evidence="1 2">
    <name type="scientific">Waterburya agarophytonicola KI4</name>
    <dbReference type="NCBI Taxonomy" id="2874699"/>
    <lineage>
        <taxon>Bacteria</taxon>
        <taxon>Bacillati</taxon>
        <taxon>Cyanobacteriota</taxon>
        <taxon>Cyanophyceae</taxon>
        <taxon>Pleurocapsales</taxon>
        <taxon>Hyellaceae</taxon>
        <taxon>Waterburya</taxon>
        <taxon>Waterburya agarophytonicola</taxon>
    </lineage>
</organism>
<comment type="caution">
    <text evidence="1">The sequence shown here is derived from an EMBL/GenBank/DDBJ whole genome shotgun (WGS) entry which is preliminary data.</text>
</comment>
<reference evidence="1" key="1">
    <citation type="journal article" date="2021" name="Antonie Van Leeuwenhoek">
        <title>Draft genome and description of Waterburya agarophytonicola gen. nov. sp. nov. (Pleurocapsales, Cyanobacteria): a seaweed symbiont.</title>
        <authorList>
            <person name="Bonthond G."/>
            <person name="Shalygin S."/>
            <person name="Bayer T."/>
            <person name="Weinberger F."/>
        </authorList>
    </citation>
    <scope>NUCLEOTIDE SEQUENCE</scope>
    <source>
        <strain evidence="1">KI4</strain>
    </source>
</reference>
<protein>
    <submittedName>
        <fullName evidence="1">Uncharacterized protein</fullName>
    </submittedName>
</protein>
<gene>
    <name evidence="1" type="ORF">I4641_12595</name>
</gene>